<dbReference type="InterPro" id="IPR016190">
    <property type="entry name" value="Transl_init_fac_IF2/IF5_Zn-bd"/>
</dbReference>
<gene>
    <name evidence="6" type="ORF">CONCODRAFT_80191</name>
</gene>
<sequence>MKKKKKKTVNFDETAEASTDAIPQDDPEAMFSDKKKKKKKSKKVEEEEEKADDEEGDDDAEVKEEDVEDELEDGEDVFGQEGEEDTLAIDDKEGWLDSDRDYTYNELLNRFFRVLHSKNPQLIGEKRRFAVPPPEMARDGPKKTIFVNFADICNRLKRSPENVIQFLYAELGTTGSVDGNSRLIIKGRFQQKQIQNILRRYIAEYVLCKTCKSPNTKLNKDNRLIFMQCESCGSTRSVTTIKGGYQATTNRRAIRRAAV</sequence>
<evidence type="ECO:0000256" key="2">
    <source>
        <dbReference type="ARBA" id="ARBA00022540"/>
    </source>
</evidence>
<dbReference type="FunFam" id="3.30.30.170:FF:000001">
    <property type="entry name" value="Eukaryotic translation initiation factor 2 subunit"/>
    <property type="match status" value="1"/>
</dbReference>
<dbReference type="NCBIfam" id="NF003067">
    <property type="entry name" value="PRK03988.1"/>
    <property type="match status" value="1"/>
</dbReference>
<dbReference type="GO" id="GO:0005525">
    <property type="term" value="F:GTP binding"/>
    <property type="evidence" value="ECO:0007669"/>
    <property type="project" value="EnsemblFungi"/>
</dbReference>
<dbReference type="STRING" id="796925.A0A137NXH8"/>
<evidence type="ECO:0000313" key="6">
    <source>
        <dbReference type="EMBL" id="KXN67374.1"/>
    </source>
</evidence>
<evidence type="ECO:0000256" key="1">
    <source>
        <dbReference type="ARBA" id="ARBA00010397"/>
    </source>
</evidence>
<dbReference type="InterPro" id="IPR045196">
    <property type="entry name" value="IF2/IF5"/>
</dbReference>
<dbReference type="SMART" id="SM00653">
    <property type="entry name" value="eIF2B_5"/>
    <property type="match status" value="1"/>
</dbReference>
<dbReference type="Gene3D" id="3.30.30.170">
    <property type="match status" value="1"/>
</dbReference>
<evidence type="ECO:0000256" key="3">
    <source>
        <dbReference type="ARBA" id="ARBA00022917"/>
    </source>
</evidence>
<dbReference type="Proteomes" id="UP000070444">
    <property type="component" value="Unassembled WGS sequence"/>
</dbReference>
<proteinExistence type="inferred from homology"/>
<keyword evidence="2" id="KW-0396">Initiation factor</keyword>
<keyword evidence="7" id="KW-1185">Reference proteome</keyword>
<feature type="compositionally biased region" description="Acidic residues" evidence="4">
    <location>
        <begin position="46"/>
        <end position="88"/>
    </location>
</feature>
<dbReference type="GO" id="GO:0005850">
    <property type="term" value="C:eukaryotic translation initiation factor 2 complex"/>
    <property type="evidence" value="ECO:0007669"/>
    <property type="project" value="EnsemblFungi"/>
</dbReference>
<dbReference type="Pfam" id="PF01873">
    <property type="entry name" value="eIF-5_eIF-2B"/>
    <property type="match status" value="1"/>
</dbReference>
<dbReference type="OrthoDB" id="10255414at2759"/>
<dbReference type="EMBL" id="KQ964641">
    <property type="protein sequence ID" value="KXN67374.1"/>
    <property type="molecule type" value="Genomic_DNA"/>
</dbReference>
<evidence type="ECO:0000259" key="5">
    <source>
        <dbReference type="SMART" id="SM00653"/>
    </source>
</evidence>
<dbReference type="OMA" id="CMREGNK"/>
<dbReference type="SUPFAM" id="SSF75689">
    <property type="entry name" value="Zinc-binding domain of translation initiation factor 2 beta"/>
    <property type="match status" value="1"/>
</dbReference>
<organism evidence="6 7">
    <name type="scientific">Conidiobolus coronatus (strain ATCC 28846 / CBS 209.66 / NRRL 28638)</name>
    <name type="common">Delacroixia coronata</name>
    <dbReference type="NCBI Taxonomy" id="796925"/>
    <lineage>
        <taxon>Eukaryota</taxon>
        <taxon>Fungi</taxon>
        <taxon>Fungi incertae sedis</taxon>
        <taxon>Zoopagomycota</taxon>
        <taxon>Entomophthoromycotina</taxon>
        <taxon>Entomophthoromycetes</taxon>
        <taxon>Entomophthorales</taxon>
        <taxon>Ancylistaceae</taxon>
        <taxon>Conidiobolus</taxon>
    </lineage>
</organism>
<feature type="region of interest" description="Disordered" evidence="4">
    <location>
        <begin position="1"/>
        <end position="92"/>
    </location>
</feature>
<comment type="similarity">
    <text evidence="1">Belongs to the eIF-2-beta/eIF-5 family.</text>
</comment>
<protein>
    <recommendedName>
        <fullName evidence="5">Translation initiation factor IF2/IF5 domain-containing protein</fullName>
    </recommendedName>
</protein>
<dbReference type="GO" id="GO:0043614">
    <property type="term" value="C:multi-eIF complex"/>
    <property type="evidence" value="ECO:0007669"/>
    <property type="project" value="EnsemblFungi"/>
</dbReference>
<dbReference type="SUPFAM" id="SSF100966">
    <property type="entry name" value="Translation initiation factor 2 beta, aIF2beta, N-terminal domain"/>
    <property type="match status" value="1"/>
</dbReference>
<dbReference type="InterPro" id="IPR016189">
    <property type="entry name" value="Transl_init_fac_IF2/IF5_N"/>
</dbReference>
<dbReference type="InterPro" id="IPR002735">
    <property type="entry name" value="Transl_init_fac_IF2/IF5_dom"/>
</dbReference>
<dbReference type="GO" id="GO:0016282">
    <property type="term" value="C:eukaryotic 43S preinitiation complex"/>
    <property type="evidence" value="ECO:0007669"/>
    <property type="project" value="EnsemblFungi"/>
</dbReference>
<accession>A0A137NXH8</accession>
<dbReference type="GO" id="GO:0031369">
    <property type="term" value="F:translation initiation factor binding"/>
    <property type="evidence" value="ECO:0007669"/>
    <property type="project" value="EnsemblFungi"/>
</dbReference>
<dbReference type="PANTHER" id="PTHR23001">
    <property type="entry name" value="EUKARYOTIC TRANSLATION INITIATION FACTOR"/>
    <property type="match status" value="1"/>
</dbReference>
<dbReference type="AlphaFoldDB" id="A0A137NXH8"/>
<evidence type="ECO:0000313" key="7">
    <source>
        <dbReference type="Proteomes" id="UP000070444"/>
    </source>
</evidence>
<dbReference type="GO" id="GO:0003729">
    <property type="term" value="F:mRNA binding"/>
    <property type="evidence" value="ECO:0007669"/>
    <property type="project" value="EnsemblFungi"/>
</dbReference>
<dbReference type="GO" id="GO:0003743">
    <property type="term" value="F:translation initiation factor activity"/>
    <property type="evidence" value="ECO:0007669"/>
    <property type="project" value="UniProtKB-KW"/>
</dbReference>
<dbReference type="GO" id="GO:0005840">
    <property type="term" value="C:ribosome"/>
    <property type="evidence" value="ECO:0007669"/>
    <property type="project" value="EnsemblFungi"/>
</dbReference>
<keyword evidence="3" id="KW-0648">Protein biosynthesis</keyword>
<evidence type="ECO:0000256" key="4">
    <source>
        <dbReference type="SAM" id="MobiDB-lite"/>
    </source>
</evidence>
<feature type="domain" description="Translation initiation factor IF2/IF5" evidence="5">
    <location>
        <begin position="126"/>
        <end position="235"/>
    </location>
</feature>
<name>A0A137NXH8_CONC2</name>
<dbReference type="GO" id="GO:1990856">
    <property type="term" value="F:methionyl-initiator methionine tRNA binding"/>
    <property type="evidence" value="ECO:0007669"/>
    <property type="project" value="EnsemblFungi"/>
</dbReference>
<reference evidence="6 7" key="1">
    <citation type="journal article" date="2015" name="Genome Biol. Evol.">
        <title>Phylogenomic analyses indicate that early fungi evolved digesting cell walls of algal ancestors of land plants.</title>
        <authorList>
            <person name="Chang Y."/>
            <person name="Wang S."/>
            <person name="Sekimoto S."/>
            <person name="Aerts A.L."/>
            <person name="Choi C."/>
            <person name="Clum A."/>
            <person name="LaButti K.M."/>
            <person name="Lindquist E.A."/>
            <person name="Yee Ngan C."/>
            <person name="Ohm R.A."/>
            <person name="Salamov A.A."/>
            <person name="Grigoriev I.V."/>
            <person name="Spatafora J.W."/>
            <person name="Berbee M.L."/>
        </authorList>
    </citation>
    <scope>NUCLEOTIDE SEQUENCE [LARGE SCALE GENOMIC DNA]</scope>
    <source>
        <strain evidence="6 7">NRRL 28638</strain>
    </source>
</reference>
<dbReference type="GO" id="GO:0001731">
    <property type="term" value="P:formation of translation preinitiation complex"/>
    <property type="evidence" value="ECO:0007669"/>
    <property type="project" value="EnsemblFungi"/>
</dbReference>
<dbReference type="PANTHER" id="PTHR23001:SF3">
    <property type="entry name" value="EUKARYOTIC TRANSLATION INITIATION FACTOR 2 SUBUNIT 2"/>
    <property type="match status" value="1"/>
</dbReference>